<feature type="region of interest" description="Disordered" evidence="1">
    <location>
        <begin position="1"/>
        <end position="23"/>
    </location>
</feature>
<feature type="compositionally biased region" description="Basic and acidic residues" evidence="1">
    <location>
        <begin position="1"/>
        <end position="13"/>
    </location>
</feature>
<dbReference type="KEGG" id="phon:BH719_07980"/>
<feature type="transmembrane region" description="Helical" evidence="2">
    <location>
        <begin position="222"/>
        <end position="244"/>
    </location>
</feature>
<feature type="transmembrane region" description="Helical" evidence="2">
    <location>
        <begin position="187"/>
        <end position="210"/>
    </location>
</feature>
<dbReference type="EMBL" id="CP017298">
    <property type="protein sequence ID" value="AOS47786.1"/>
    <property type="molecule type" value="Genomic_DNA"/>
</dbReference>
<reference evidence="3 4" key="1">
    <citation type="submission" date="2016-09" db="EMBL/GenBank/DDBJ databases">
        <title>Complete genome sequence of Actinomyces hongkongensis HKU8.</title>
        <authorList>
            <person name="Gao Y.-X."/>
            <person name="Zhou Y.-Y."/>
            <person name="Xie Y."/>
            <person name="Wang M."/>
            <person name="Wang S.-J."/>
            <person name="Shen S.-G."/>
        </authorList>
    </citation>
    <scope>NUCLEOTIDE SEQUENCE [LARGE SCALE GENOMIC DNA]</scope>
    <source>
        <strain evidence="3 4">HKU8</strain>
    </source>
</reference>
<protein>
    <submittedName>
        <fullName evidence="3">Uncharacterized protein</fullName>
    </submittedName>
</protein>
<keyword evidence="2" id="KW-1133">Transmembrane helix</keyword>
<feature type="region of interest" description="Disordered" evidence="1">
    <location>
        <begin position="263"/>
        <end position="332"/>
    </location>
</feature>
<evidence type="ECO:0000256" key="2">
    <source>
        <dbReference type="SAM" id="Phobius"/>
    </source>
</evidence>
<evidence type="ECO:0000313" key="3">
    <source>
        <dbReference type="EMBL" id="AOS47786.1"/>
    </source>
</evidence>
<proteinExistence type="predicted"/>
<accession>A0A1D8B3S7</accession>
<keyword evidence="2" id="KW-0472">Membrane</keyword>
<dbReference type="AlphaFoldDB" id="A0A1D8B3S7"/>
<feature type="compositionally biased region" description="Low complexity" evidence="1">
    <location>
        <begin position="269"/>
        <end position="323"/>
    </location>
</feature>
<organism evidence="3 4">
    <name type="scientific">Pauljensenia hongkongensis</name>
    <dbReference type="NCBI Taxonomy" id="178339"/>
    <lineage>
        <taxon>Bacteria</taxon>
        <taxon>Bacillati</taxon>
        <taxon>Actinomycetota</taxon>
        <taxon>Actinomycetes</taxon>
        <taxon>Actinomycetales</taxon>
        <taxon>Actinomycetaceae</taxon>
        <taxon>Pauljensenia</taxon>
    </lineage>
</organism>
<name>A0A1D8B3S7_9ACTO</name>
<evidence type="ECO:0000256" key="1">
    <source>
        <dbReference type="SAM" id="MobiDB-lite"/>
    </source>
</evidence>
<evidence type="ECO:0000313" key="4">
    <source>
        <dbReference type="Proteomes" id="UP000095214"/>
    </source>
</evidence>
<keyword evidence="4" id="KW-1185">Reference proteome</keyword>
<gene>
    <name evidence="3" type="ORF">BH719_07980</name>
</gene>
<sequence>MYDRTAAEGRYPNRADAGTAGGAPVEQSGQFDLYTSIVTVFQEISKNREGIRAAISRLEATWTAVSPMLDAAGLTAMKVLVSMSITALRQLSEGLIAMADALQVFLASHQGVVDVLKRLSEQFSPQLQAFVEDEVVGSMRTRKAGLKGATVDQYNKQADTQADAMVTLSEASTQLTRGLSNLAKAHSALMVGFGAATGGAALGIAGGTAVLTPPATPAAPAVYMSVIAATVSQIGALGSAYVSARDDILGGIQKICDVPTLASGQWPKSTGDSGAGASATARRSSGSVERAAGASATARRSSGSVERAAGASATARRSSGSVRQTAGASNAR</sequence>
<dbReference type="Proteomes" id="UP000095214">
    <property type="component" value="Chromosome"/>
</dbReference>
<keyword evidence="2" id="KW-0812">Transmembrane</keyword>